<comment type="subcellular location">
    <subcellularLocation>
        <location evidence="1">Cell membrane</location>
        <topology evidence="1">Multi-pass membrane protein</topology>
    </subcellularLocation>
</comment>
<evidence type="ECO:0000256" key="3">
    <source>
        <dbReference type="ARBA" id="ARBA00022475"/>
    </source>
</evidence>
<keyword evidence="4" id="KW-0328">Glycosyltransferase</keyword>
<evidence type="ECO:0000256" key="2">
    <source>
        <dbReference type="ARBA" id="ARBA00012543"/>
    </source>
</evidence>
<feature type="compositionally biased region" description="Polar residues" evidence="7">
    <location>
        <begin position="217"/>
        <end position="227"/>
    </location>
</feature>
<keyword evidence="5" id="KW-0812">Transmembrane</keyword>
<dbReference type="GO" id="GO:0004100">
    <property type="term" value="F:chitin synthase activity"/>
    <property type="evidence" value="ECO:0007669"/>
    <property type="project" value="UniProtKB-EC"/>
</dbReference>
<dbReference type="GO" id="GO:0005886">
    <property type="term" value="C:plasma membrane"/>
    <property type="evidence" value="ECO:0007669"/>
    <property type="project" value="UniProtKB-SubCell"/>
</dbReference>
<dbReference type="Pfam" id="PF08407">
    <property type="entry name" value="Chitin_synth_1N"/>
    <property type="match status" value="1"/>
</dbReference>
<keyword evidence="6" id="KW-0175">Coiled coil</keyword>
<evidence type="ECO:0000313" key="11">
    <source>
        <dbReference type="Proteomes" id="UP000799291"/>
    </source>
</evidence>
<evidence type="ECO:0000256" key="4">
    <source>
        <dbReference type="ARBA" id="ARBA00022676"/>
    </source>
</evidence>
<evidence type="ECO:0000259" key="9">
    <source>
        <dbReference type="Pfam" id="PF17111"/>
    </source>
</evidence>
<feature type="region of interest" description="Disordered" evidence="7">
    <location>
        <begin position="205"/>
        <end position="230"/>
    </location>
</feature>
<evidence type="ECO:0000256" key="1">
    <source>
        <dbReference type="ARBA" id="ARBA00004651"/>
    </source>
</evidence>
<dbReference type="Pfam" id="PF17111">
    <property type="entry name" value="PigL_N"/>
    <property type="match status" value="1"/>
</dbReference>
<evidence type="ECO:0000256" key="7">
    <source>
        <dbReference type="SAM" id="MobiDB-lite"/>
    </source>
</evidence>
<feature type="domain" description="Azaphilone pigments biosynthesis cluster protein L N-terminal" evidence="9">
    <location>
        <begin position="1"/>
        <end position="158"/>
    </location>
</feature>
<dbReference type="OrthoDB" id="524326at2759"/>
<dbReference type="InterPro" id="IPR013616">
    <property type="entry name" value="Chitin_synth_N"/>
</dbReference>
<sequence>MDPISISASCVGLAATIAKTSTAVTCFVRDVRDARRDLDGVSRELSSLKNVLDLLAEDTINEKDQTFPANLKAQIAGILTNCNDVVVDIEDGLSKHEKSKLGRSGYWTMGGGKGEMAKLRSTLEAHKSALEIALEMLSITITRDIKKDTTTTLKDTAAIKDDTALILEEIARLQSRLPADDSSEGKSNLVLQRYLDSLTTYAESVCDTSNDDRPHTPLSNPFSSPTQGDGPMNPFVDDEVPAPVPYPAMSRDASNPMFSNYVSSPSMGAATSPQWMPNGSLVPTQLPFRASSNNGFSSNMPQFMAPSPFIGGHAPANNPAWFYYSSSPNFQQPNFMPQFPTGPNTLSAYYNAQRVQKPPEPDRSLRHRAGFTVENPVNEEMASKLSADEADDSRNYRYTALVGFPDHSSKAAFNLRQRIRRPPRDVDILVVINVPNPSSESVVRTLRSIASDIQNPGTSEPSWQQVVVCIVESHGESSSDNQEPLDNFLHTLMGVRCDKGHCEGVADLQFESAESKWQREIEGPDSGPTPWLPTRSREGAIRAHLFEVRPHQTHS</sequence>
<evidence type="ECO:0000313" key="10">
    <source>
        <dbReference type="EMBL" id="KAF2677102.1"/>
    </source>
</evidence>
<organism evidence="10 11">
    <name type="scientific">Lentithecium fluviatile CBS 122367</name>
    <dbReference type="NCBI Taxonomy" id="1168545"/>
    <lineage>
        <taxon>Eukaryota</taxon>
        <taxon>Fungi</taxon>
        <taxon>Dikarya</taxon>
        <taxon>Ascomycota</taxon>
        <taxon>Pezizomycotina</taxon>
        <taxon>Dothideomycetes</taxon>
        <taxon>Pleosporomycetidae</taxon>
        <taxon>Pleosporales</taxon>
        <taxon>Massarineae</taxon>
        <taxon>Lentitheciaceae</taxon>
        <taxon>Lentithecium</taxon>
    </lineage>
</organism>
<keyword evidence="11" id="KW-1185">Reference proteome</keyword>
<protein>
    <recommendedName>
        <fullName evidence="2">chitin synthase</fullName>
        <ecNumber evidence="2">2.4.1.16</ecNumber>
    </recommendedName>
</protein>
<gene>
    <name evidence="10" type="ORF">K458DRAFT_410002</name>
</gene>
<dbReference type="EC" id="2.4.1.16" evidence="2"/>
<evidence type="ECO:0000256" key="6">
    <source>
        <dbReference type="SAM" id="Coils"/>
    </source>
</evidence>
<feature type="coiled-coil region" evidence="6">
    <location>
        <begin position="31"/>
        <end position="58"/>
    </location>
</feature>
<accession>A0A6G1IFW7</accession>
<proteinExistence type="predicted"/>
<keyword evidence="3" id="KW-1003">Cell membrane</keyword>
<dbReference type="InterPro" id="IPR031348">
    <property type="entry name" value="PigL_N"/>
</dbReference>
<keyword evidence="4" id="KW-0808">Transferase</keyword>
<evidence type="ECO:0000256" key="5">
    <source>
        <dbReference type="ARBA" id="ARBA00022989"/>
    </source>
</evidence>
<keyword evidence="5" id="KW-1133">Transmembrane helix</keyword>
<dbReference type="Proteomes" id="UP000799291">
    <property type="component" value="Unassembled WGS sequence"/>
</dbReference>
<feature type="domain" description="Chitin synthase N-terminal" evidence="8">
    <location>
        <begin position="370"/>
        <end position="420"/>
    </location>
</feature>
<evidence type="ECO:0000259" key="8">
    <source>
        <dbReference type="Pfam" id="PF08407"/>
    </source>
</evidence>
<dbReference type="EMBL" id="MU005626">
    <property type="protein sequence ID" value="KAF2677102.1"/>
    <property type="molecule type" value="Genomic_DNA"/>
</dbReference>
<name>A0A6G1IFW7_9PLEO</name>
<keyword evidence="5" id="KW-0472">Membrane</keyword>
<reference evidence="10" key="1">
    <citation type="journal article" date="2020" name="Stud. Mycol.">
        <title>101 Dothideomycetes genomes: a test case for predicting lifestyles and emergence of pathogens.</title>
        <authorList>
            <person name="Haridas S."/>
            <person name="Albert R."/>
            <person name="Binder M."/>
            <person name="Bloem J."/>
            <person name="Labutti K."/>
            <person name="Salamov A."/>
            <person name="Andreopoulos B."/>
            <person name="Baker S."/>
            <person name="Barry K."/>
            <person name="Bills G."/>
            <person name="Bluhm B."/>
            <person name="Cannon C."/>
            <person name="Castanera R."/>
            <person name="Culley D."/>
            <person name="Daum C."/>
            <person name="Ezra D."/>
            <person name="Gonzalez J."/>
            <person name="Henrissat B."/>
            <person name="Kuo A."/>
            <person name="Liang C."/>
            <person name="Lipzen A."/>
            <person name="Lutzoni F."/>
            <person name="Magnuson J."/>
            <person name="Mondo S."/>
            <person name="Nolan M."/>
            <person name="Ohm R."/>
            <person name="Pangilinan J."/>
            <person name="Park H.-J."/>
            <person name="Ramirez L."/>
            <person name="Alfaro M."/>
            <person name="Sun H."/>
            <person name="Tritt A."/>
            <person name="Yoshinaga Y."/>
            <person name="Zwiers L.-H."/>
            <person name="Turgeon B."/>
            <person name="Goodwin S."/>
            <person name="Spatafora J."/>
            <person name="Crous P."/>
            <person name="Grigoriev I."/>
        </authorList>
    </citation>
    <scope>NUCLEOTIDE SEQUENCE</scope>
    <source>
        <strain evidence="10">CBS 122367</strain>
    </source>
</reference>
<dbReference type="AlphaFoldDB" id="A0A6G1IFW7"/>